<keyword evidence="3" id="KW-1185">Reference proteome</keyword>
<protein>
    <submittedName>
        <fullName evidence="2">Uncharacterized protein</fullName>
    </submittedName>
</protein>
<gene>
    <name evidence="2" type="ORF">SAMN04487969_15513</name>
</gene>
<dbReference type="Proteomes" id="UP000183410">
    <property type="component" value="Unassembled WGS sequence"/>
</dbReference>
<evidence type="ECO:0000313" key="3">
    <source>
        <dbReference type="Proteomes" id="UP000183410"/>
    </source>
</evidence>
<dbReference type="RefSeq" id="WP_046229730.1">
    <property type="nucleotide sequence ID" value="NZ_FONN01000055.1"/>
</dbReference>
<name>A0A1I2J3Z2_9BACL</name>
<accession>A0A1I2J3Z2</accession>
<proteinExistence type="predicted"/>
<organism evidence="2 3">
    <name type="scientific">Paenibacillus algorifonticola</name>
    <dbReference type="NCBI Taxonomy" id="684063"/>
    <lineage>
        <taxon>Bacteria</taxon>
        <taxon>Bacillati</taxon>
        <taxon>Bacillota</taxon>
        <taxon>Bacilli</taxon>
        <taxon>Bacillales</taxon>
        <taxon>Paenibacillaceae</taxon>
        <taxon>Paenibacillus</taxon>
    </lineage>
</organism>
<feature type="chain" id="PRO_5010381448" evidence="1">
    <location>
        <begin position="25"/>
        <end position="312"/>
    </location>
</feature>
<reference evidence="3" key="1">
    <citation type="submission" date="2016-10" db="EMBL/GenBank/DDBJ databases">
        <authorList>
            <person name="Varghese N."/>
            <person name="Submissions S."/>
        </authorList>
    </citation>
    <scope>NUCLEOTIDE SEQUENCE [LARGE SCALE GENOMIC DNA]</scope>
    <source>
        <strain evidence="3">CGMCC 1.10223</strain>
    </source>
</reference>
<evidence type="ECO:0000313" key="2">
    <source>
        <dbReference type="EMBL" id="SFF49405.1"/>
    </source>
</evidence>
<sequence length="312" mass="35835">MLRFIRIMLIGVIALALFPFSTYAAGTPYFGPQGQDDFLWYGDDEFPKSEEQGITLNVDETSLSFQSVIGEVTMSPSIVENREIVRFYVTANNRIVDYFDPAWDQTTNQYRSTYWLRIAMDDWNIGTRVYFKIVAVTSSSSFEIGDPFVGYVVAWSNQTPTYQLKPLPVSDSDTHGWLKKIFDLLEELLTAMNSKLAEINANVKKIYEITPQTQAKFDAAMANLQAKLPTEQMKNEMQNAQQVVQNSANRIENTPQKVKFGEIHWMGVVTTDALDFTDFMELIDKIRTIVKITLWCEFFYFVILILRPRLVA</sequence>
<keyword evidence="1" id="KW-0732">Signal</keyword>
<dbReference type="EMBL" id="FONN01000055">
    <property type="protein sequence ID" value="SFF49405.1"/>
    <property type="molecule type" value="Genomic_DNA"/>
</dbReference>
<feature type="signal peptide" evidence="1">
    <location>
        <begin position="1"/>
        <end position="24"/>
    </location>
</feature>
<dbReference type="AlphaFoldDB" id="A0A1I2J3Z2"/>
<evidence type="ECO:0000256" key="1">
    <source>
        <dbReference type="SAM" id="SignalP"/>
    </source>
</evidence>